<evidence type="ECO:0008006" key="5">
    <source>
        <dbReference type="Google" id="ProtNLM"/>
    </source>
</evidence>
<feature type="compositionally biased region" description="Polar residues" evidence="2">
    <location>
        <begin position="18"/>
        <end position="29"/>
    </location>
</feature>
<protein>
    <recommendedName>
        <fullName evidence="5">EF-hand domain-containing protein</fullName>
    </recommendedName>
</protein>
<gene>
    <name evidence="3" type="ORF">CEUSTIGMA_g1072.t1</name>
</gene>
<evidence type="ECO:0000256" key="1">
    <source>
        <dbReference type="SAM" id="Coils"/>
    </source>
</evidence>
<sequence>MGCGASSPAAVESPGHRYNQNTTGPSSFNLPLNHVVEVLEVKEEPKNVSSMEVQTRVQGGGDLRQPTKAKTIIPKPVEDISELAVRAAKREINNVVLSTVLHKEGTTDANSVIVQSSLDVQAAAAAQTEQMTDATSVIEQSSVDLQAAEAQAESAATSVIEKSSVDLQAAETQAESAATSVIEQSSVDLKAAETQAESALEELQNGDFSEAENVAEVLLSHFVSIVGSMDAVRRPVSIQDVQLPVYAKAEEVLNKYSVLGQVLVSVLQHAVSGLPFGAPVAFIIGLIYSGAAQACQNTVEAKRLLKFIQQVDRFLAKQACAPGSILLLSAYSGRGFFRRFLLSSHDKGQFTRLTTEITDAMHIISFSVAMDNVGKAPTDTTEEEPDAAKLRRAMLKAANIPDDKVIWTPEKADEVINAISPDKLAELMRTYCKVEDNKDKYILRELDALKVEFSQKMDAMQVEIYQEKAKLEKTNNEVAILKEQVHIMYIVMTKQALHEAVAESRNLSPPALRPFLSKWWKDMFKLMQRVPNVLLMSTLSKWMVDSGHRDKLCEYDETLKNEGVVPASATAFVKIVGIVGSIFLRGVLLPLLDEDKDDYVSREDLLSCQLKADKFAAENDGISDFPTDWPSMMDVLYQGFDRIQHSGIIKSIIASHVTDPSMTDNPLEIVEASLLQLEEKLKVKVIMEFTTLQTC</sequence>
<accession>A0A250WS50</accession>
<evidence type="ECO:0000313" key="4">
    <source>
        <dbReference type="Proteomes" id="UP000232323"/>
    </source>
</evidence>
<feature type="coiled-coil region" evidence="1">
    <location>
        <begin position="457"/>
        <end position="484"/>
    </location>
</feature>
<reference evidence="3 4" key="1">
    <citation type="submission" date="2017-08" db="EMBL/GenBank/DDBJ databases">
        <title>Acidophilic green algal genome provides insights into adaptation to an acidic environment.</title>
        <authorList>
            <person name="Hirooka S."/>
            <person name="Hirose Y."/>
            <person name="Kanesaki Y."/>
            <person name="Higuchi S."/>
            <person name="Fujiwara T."/>
            <person name="Onuma R."/>
            <person name="Era A."/>
            <person name="Ohbayashi R."/>
            <person name="Uzuka A."/>
            <person name="Nozaki H."/>
            <person name="Yoshikawa H."/>
            <person name="Miyagishima S.Y."/>
        </authorList>
    </citation>
    <scope>NUCLEOTIDE SEQUENCE [LARGE SCALE GENOMIC DNA]</scope>
    <source>
        <strain evidence="3 4">NIES-2499</strain>
    </source>
</reference>
<evidence type="ECO:0000256" key="2">
    <source>
        <dbReference type="SAM" id="MobiDB-lite"/>
    </source>
</evidence>
<comment type="caution">
    <text evidence="3">The sequence shown here is derived from an EMBL/GenBank/DDBJ whole genome shotgun (WGS) entry which is preliminary data.</text>
</comment>
<dbReference type="CDD" id="cd21037">
    <property type="entry name" value="MLKL_NTD"/>
    <property type="match status" value="1"/>
</dbReference>
<organism evidence="3 4">
    <name type="scientific">Chlamydomonas eustigma</name>
    <dbReference type="NCBI Taxonomy" id="1157962"/>
    <lineage>
        <taxon>Eukaryota</taxon>
        <taxon>Viridiplantae</taxon>
        <taxon>Chlorophyta</taxon>
        <taxon>core chlorophytes</taxon>
        <taxon>Chlorophyceae</taxon>
        <taxon>CS clade</taxon>
        <taxon>Chlamydomonadales</taxon>
        <taxon>Chlamydomonadaceae</taxon>
        <taxon>Chlamydomonas</taxon>
    </lineage>
</organism>
<keyword evidence="4" id="KW-1185">Reference proteome</keyword>
<feature type="region of interest" description="Disordered" evidence="2">
    <location>
        <begin position="1"/>
        <end position="29"/>
    </location>
</feature>
<keyword evidence="1" id="KW-0175">Coiled coil</keyword>
<proteinExistence type="predicted"/>
<dbReference type="AlphaFoldDB" id="A0A250WS50"/>
<dbReference type="Proteomes" id="UP000232323">
    <property type="component" value="Unassembled WGS sequence"/>
</dbReference>
<dbReference type="PROSITE" id="PS00018">
    <property type="entry name" value="EF_HAND_1"/>
    <property type="match status" value="1"/>
</dbReference>
<dbReference type="EMBL" id="BEGY01000004">
    <property type="protein sequence ID" value="GAX73621.1"/>
    <property type="molecule type" value="Genomic_DNA"/>
</dbReference>
<dbReference type="InterPro" id="IPR059179">
    <property type="entry name" value="MLKL-like_MCAfunc"/>
</dbReference>
<dbReference type="OrthoDB" id="10674353at2759"/>
<evidence type="ECO:0000313" key="3">
    <source>
        <dbReference type="EMBL" id="GAX73621.1"/>
    </source>
</evidence>
<dbReference type="InterPro" id="IPR018247">
    <property type="entry name" value="EF_Hand_1_Ca_BS"/>
</dbReference>
<name>A0A250WS50_9CHLO</name>